<dbReference type="AlphaFoldDB" id="A0A7S4CZ93"/>
<name>A0A7S4CZ93_9EUGL</name>
<reference evidence="1" key="1">
    <citation type="submission" date="2021-01" db="EMBL/GenBank/DDBJ databases">
        <authorList>
            <person name="Corre E."/>
            <person name="Pelletier E."/>
            <person name="Niang G."/>
            <person name="Scheremetjew M."/>
            <person name="Finn R."/>
            <person name="Kale V."/>
            <person name="Holt S."/>
            <person name="Cochrane G."/>
            <person name="Meng A."/>
            <person name="Brown T."/>
            <person name="Cohen L."/>
        </authorList>
    </citation>
    <scope>NUCLEOTIDE SEQUENCE</scope>
    <source>
        <strain evidence="1">CCMP1594</strain>
    </source>
</reference>
<dbReference type="EMBL" id="HBJA01062984">
    <property type="protein sequence ID" value="CAE0811124.1"/>
    <property type="molecule type" value="Transcribed_RNA"/>
</dbReference>
<gene>
    <name evidence="1" type="ORF">EGYM00163_LOCUS22272</name>
</gene>
<proteinExistence type="predicted"/>
<organism evidence="1">
    <name type="scientific">Eutreptiella gymnastica</name>
    <dbReference type="NCBI Taxonomy" id="73025"/>
    <lineage>
        <taxon>Eukaryota</taxon>
        <taxon>Discoba</taxon>
        <taxon>Euglenozoa</taxon>
        <taxon>Euglenida</taxon>
        <taxon>Spirocuta</taxon>
        <taxon>Euglenophyceae</taxon>
        <taxon>Eutreptiales</taxon>
        <taxon>Eutreptiaceae</taxon>
        <taxon>Eutreptiella</taxon>
    </lineage>
</organism>
<protein>
    <submittedName>
        <fullName evidence="1">Uncharacterized protein</fullName>
    </submittedName>
</protein>
<evidence type="ECO:0000313" key="1">
    <source>
        <dbReference type="EMBL" id="CAE0811124.1"/>
    </source>
</evidence>
<accession>A0A7S4CZ93</accession>
<sequence>MTDCRQLLTVAGPLRRLMATYNTACRLRITDTTTWPRGELMQLQKRFSPALIPPQTPCEIMDESAAWWAWGQYAEPERWIGHGYWWRRRPAELQEPLDNMAGSSMDDYDVLEGNYCKLRKARVLLVDYALVRLDFGFSCELSDSEIDAWLIDQFAYLSEGQIQRLHPGGDHHELLGITEVANVVDFTDRKAGIRIRSGGRAATFFVDGEYGFDAEGFPTGRMMDVKGVGTHKCSNHGANPRNTGLLNLADGLREFAIQRLVQRLADLEGQQWGTVRFYGLLDTGLQYKGVNPATGWTNERCVLALRQPSSRAFLSYNGYNFSGVLLMTGEEPPAASVMTGNGRAIRRVLNKYGVSAEFEPRAAYSSSADAREATEVEQEMLADDISGNWNLQSNAPLTHFMDFSDYYVLPTSALAPWRMSHAAFATAFALERPQVLANALADPDLCHKLFGTRDSSEACAAAKKRRCECAQEKRFLDAAVTTKDGEIQPGKPQFCQCWFMEVDDSEVTQWVQAQCHAPDPGPELLAKIDAWLPAAVLQPSHPG</sequence>